<dbReference type="GO" id="GO:0070006">
    <property type="term" value="F:metalloaminopeptidase activity"/>
    <property type="evidence" value="ECO:0007669"/>
    <property type="project" value="TreeGrafter"/>
</dbReference>
<proteinExistence type="inferred from homology"/>
<feature type="chain" id="PRO_5019737994" description="Aminopeptidase" evidence="22">
    <location>
        <begin position="21"/>
        <end position="956"/>
    </location>
</feature>
<dbReference type="InterPro" id="IPR034016">
    <property type="entry name" value="M1_APN-typ"/>
</dbReference>
<evidence type="ECO:0000259" key="24">
    <source>
        <dbReference type="Pfam" id="PF11838"/>
    </source>
</evidence>
<keyword evidence="12 20" id="KW-0482">Metalloprotease</keyword>
<dbReference type="PRINTS" id="PR00756">
    <property type="entry name" value="ALADIPTASE"/>
</dbReference>
<evidence type="ECO:0000256" key="6">
    <source>
        <dbReference type="ARBA" id="ARBA00022622"/>
    </source>
</evidence>
<dbReference type="Gene3D" id="1.25.50.20">
    <property type="match status" value="1"/>
</dbReference>
<evidence type="ECO:0000259" key="23">
    <source>
        <dbReference type="Pfam" id="PF01433"/>
    </source>
</evidence>
<feature type="region of interest" description="Disordered" evidence="21">
    <location>
        <begin position="909"/>
        <end position="932"/>
    </location>
</feature>
<evidence type="ECO:0000256" key="10">
    <source>
        <dbReference type="ARBA" id="ARBA00022801"/>
    </source>
</evidence>
<keyword evidence="16" id="KW-0449">Lipoprotein</keyword>
<sequence length="956" mass="109742">MNFFWYSFFCCLFVTLNVNTADIRLNQKVKPKFYWIHIKPDFDTATFQGNALIELDVEEYTNKVTLHAKNLTVQDVTLYQPNGVKTVCVPKLDEDKQLLNISFSDYVYANRVCNLSITYKGIIQDDMTGFYRSHYFVNNGEKRWLGVTQFESTSARKAFPCFDEPRFRTGFNITLTVPKTYNVISNTKLNFQQAYPAEANWTQYNFASYPNMPTYLIGWIVYDPETFTFQEASKDGIDYKVWAQKKYSSQTKFALDVAPVLLNSLSKYTGLPYKIDGKLEKMDQIAVPDFDAGAMENWVLVTYRESGLLYDEKLTSTESKRSIMMVIAHEFTHQWFGNLNTLEWWSYVWLNEAFARFFQYYIPAKEYPEWKLDEQFVVNALQAALDYDSKPSHPMTSGITHHKNISDMFDMISYSKGASIVRMMEHTLTPETFQKGLHNYLSVKSKGSNQVSNPDDLFMLISSVLSEEDKKKFNFRDVFKTWTENSGFPLITVKRDYKNKSALVQQERFLYKKKKNDTTTWYVPLTYTLQAESNFNDVSIKHWLTPEKTSMTILDLGGDGWVIFNVQHKGFYRVNYDEENWMRIIKQLKTDHTKIGAINRAQLIDDAFSLARAGKLNHSIAFELTTYLKKETEYVPWVAAIRQFNEIMIHFRESSNHDKLSKYFLHLVSPIVSQVTFHESNTESVMTKLTRIAALSFASKVGHKESESNAFKIAADLASTMKTQFSADVQKALLCEGIRSANSSVWRSLFSKLGNLESPTQINDFIRALTCTNDPGSITEYINKTIAEDSVIRMQDDLTVFSGLAASPIGSKTVIAFLSNNYEQLIKYNFGKDEILADMVKYASGHVYNKDDLEVIKNFYKNMTAVLTESTIKSMNSSINRIEENFEWRSNNWDDIVNWLKAEEMITESPTQATTTATPPANTTSKPSSATSITSNSATLFTIIAVLFTIAHGNHL</sequence>
<name>A0A482XQ72_LAOST</name>
<keyword evidence="27" id="KW-1185">Reference proteome</keyword>
<evidence type="ECO:0000256" key="1">
    <source>
        <dbReference type="ARBA" id="ARBA00000098"/>
    </source>
</evidence>
<evidence type="ECO:0000256" key="2">
    <source>
        <dbReference type="ARBA" id="ARBA00004609"/>
    </source>
</evidence>
<keyword evidence="5" id="KW-1003">Cell membrane</keyword>
<dbReference type="GO" id="GO:0005886">
    <property type="term" value="C:plasma membrane"/>
    <property type="evidence" value="ECO:0007669"/>
    <property type="project" value="UniProtKB-SubCell"/>
</dbReference>
<evidence type="ECO:0000256" key="5">
    <source>
        <dbReference type="ARBA" id="ARBA00022475"/>
    </source>
</evidence>
<dbReference type="GO" id="GO:0042277">
    <property type="term" value="F:peptide binding"/>
    <property type="evidence" value="ECO:0007669"/>
    <property type="project" value="TreeGrafter"/>
</dbReference>
<accession>A0A482XQ72</accession>
<keyword evidence="8 18" id="KW-0479">Metal-binding</keyword>
<dbReference type="Pfam" id="PF17900">
    <property type="entry name" value="Peptidase_M1_N"/>
    <property type="match status" value="1"/>
</dbReference>
<dbReference type="FunFam" id="1.10.390.10:FF:000006">
    <property type="entry name" value="Puromycin-sensitive aminopeptidase"/>
    <property type="match status" value="1"/>
</dbReference>
<evidence type="ECO:0000256" key="19">
    <source>
        <dbReference type="PIRSR" id="PIRSR634016-4"/>
    </source>
</evidence>
<dbReference type="InParanoid" id="A0A482XQ72"/>
<dbReference type="STRING" id="195883.A0A482XQ72"/>
<dbReference type="InterPro" id="IPR050344">
    <property type="entry name" value="Peptidase_M1_aminopeptidases"/>
</dbReference>
<evidence type="ECO:0000256" key="16">
    <source>
        <dbReference type="ARBA" id="ARBA00023288"/>
    </source>
</evidence>
<dbReference type="InterPro" id="IPR027268">
    <property type="entry name" value="Peptidase_M4/M1_CTD_sf"/>
</dbReference>
<keyword evidence="14" id="KW-1015">Disulfide bond</keyword>
<evidence type="ECO:0000256" key="9">
    <source>
        <dbReference type="ARBA" id="ARBA00022729"/>
    </source>
</evidence>
<dbReference type="SUPFAM" id="SSF63737">
    <property type="entry name" value="Leukotriene A4 hydrolase N-terminal domain"/>
    <property type="match status" value="1"/>
</dbReference>
<feature type="binding site" evidence="18">
    <location>
        <position position="333"/>
    </location>
    <ligand>
        <name>Zn(2+)</name>
        <dbReference type="ChEBI" id="CHEBI:29105"/>
        <note>catalytic</note>
    </ligand>
</feature>
<comment type="cofactor">
    <cofactor evidence="18 20">
        <name>Zn(2+)</name>
        <dbReference type="ChEBI" id="CHEBI:29105"/>
    </cofactor>
    <text evidence="18 20">Binds 1 zinc ion per subunit.</text>
</comment>
<dbReference type="Gene3D" id="1.10.390.10">
    <property type="entry name" value="Neutral Protease Domain 2"/>
    <property type="match status" value="1"/>
</dbReference>
<dbReference type="FunFam" id="2.60.40.1730:FF:000013">
    <property type="entry name" value="Aminopeptidase"/>
    <property type="match status" value="1"/>
</dbReference>
<dbReference type="GO" id="GO:0043171">
    <property type="term" value="P:peptide catabolic process"/>
    <property type="evidence" value="ECO:0007669"/>
    <property type="project" value="TreeGrafter"/>
</dbReference>
<feature type="binding site" evidence="18">
    <location>
        <position position="329"/>
    </location>
    <ligand>
        <name>Zn(2+)</name>
        <dbReference type="ChEBI" id="CHEBI:29105"/>
        <note>catalytic</note>
    </ligand>
</feature>
<evidence type="ECO:0000256" key="20">
    <source>
        <dbReference type="RuleBase" id="RU364040"/>
    </source>
</evidence>
<dbReference type="AlphaFoldDB" id="A0A482XQ72"/>
<keyword evidence="6" id="KW-0336">GPI-anchor</keyword>
<dbReference type="Pfam" id="PF01433">
    <property type="entry name" value="Peptidase_M1"/>
    <property type="match status" value="1"/>
</dbReference>
<keyword evidence="4 20" id="KW-0031">Aminopeptidase</keyword>
<feature type="domain" description="ERAP1-like C-terminal" evidence="24">
    <location>
        <begin position="561"/>
        <end position="865"/>
    </location>
</feature>
<evidence type="ECO:0000256" key="4">
    <source>
        <dbReference type="ARBA" id="ARBA00022438"/>
    </source>
</evidence>
<dbReference type="Gene3D" id="2.60.40.1910">
    <property type="match status" value="1"/>
</dbReference>
<protein>
    <recommendedName>
        <fullName evidence="20">Aminopeptidase</fullName>
        <ecNumber evidence="20">3.4.11.-</ecNumber>
    </recommendedName>
</protein>
<feature type="site" description="Transition state stabilizer" evidence="19">
    <location>
        <position position="414"/>
    </location>
</feature>
<evidence type="ECO:0000256" key="21">
    <source>
        <dbReference type="SAM" id="MobiDB-lite"/>
    </source>
</evidence>
<dbReference type="PANTHER" id="PTHR11533:SF301">
    <property type="entry name" value="AMINOPEPTIDASE"/>
    <property type="match status" value="1"/>
</dbReference>
<dbReference type="GO" id="GO:0006508">
    <property type="term" value="P:proteolysis"/>
    <property type="evidence" value="ECO:0007669"/>
    <property type="project" value="UniProtKB-KW"/>
</dbReference>
<dbReference type="OrthoDB" id="10031169at2759"/>
<evidence type="ECO:0000256" key="17">
    <source>
        <dbReference type="PIRSR" id="PIRSR634016-1"/>
    </source>
</evidence>
<evidence type="ECO:0000256" key="18">
    <source>
        <dbReference type="PIRSR" id="PIRSR634016-3"/>
    </source>
</evidence>
<evidence type="ECO:0000256" key="8">
    <source>
        <dbReference type="ARBA" id="ARBA00022723"/>
    </source>
</evidence>
<dbReference type="GO" id="GO:0005615">
    <property type="term" value="C:extracellular space"/>
    <property type="evidence" value="ECO:0007669"/>
    <property type="project" value="TreeGrafter"/>
</dbReference>
<feature type="active site" description="Proton acceptor" evidence="17">
    <location>
        <position position="330"/>
    </location>
</feature>
<reference evidence="26 27" key="1">
    <citation type="journal article" date="2017" name="Gigascience">
        <title>Genome sequence of the small brown planthopper, Laodelphax striatellus.</title>
        <authorList>
            <person name="Zhu J."/>
            <person name="Jiang F."/>
            <person name="Wang X."/>
            <person name="Yang P."/>
            <person name="Bao Y."/>
            <person name="Zhao W."/>
            <person name="Wang W."/>
            <person name="Lu H."/>
            <person name="Wang Q."/>
            <person name="Cui N."/>
            <person name="Li J."/>
            <person name="Chen X."/>
            <person name="Luo L."/>
            <person name="Yu J."/>
            <person name="Kang L."/>
            <person name="Cui F."/>
        </authorList>
    </citation>
    <scope>NUCLEOTIDE SEQUENCE [LARGE SCALE GENOMIC DNA]</scope>
    <source>
        <strain evidence="26">Lst14</strain>
    </source>
</reference>
<evidence type="ECO:0000259" key="25">
    <source>
        <dbReference type="Pfam" id="PF17900"/>
    </source>
</evidence>
<comment type="catalytic activity">
    <reaction evidence="1">
        <text>Release of an N-terminal amino acid, Xaa-|-Yaa- from a peptide, amide or arylamide. Xaa is preferably Ala, but may be most amino acids including Pro (slow action). When a terminal hydrophobic residue is followed by a prolyl residue, the two may be released as an intact Xaa-Pro dipeptide.</text>
        <dbReference type="EC" id="3.4.11.2"/>
    </reaction>
</comment>
<dbReference type="InterPro" id="IPR024571">
    <property type="entry name" value="ERAP1-like_C_dom"/>
</dbReference>
<gene>
    <name evidence="26" type="ORF">LSTR_LSTR008740</name>
</gene>
<dbReference type="InterPro" id="IPR045357">
    <property type="entry name" value="Aminopeptidase_N-like_N"/>
</dbReference>
<evidence type="ECO:0000256" key="7">
    <source>
        <dbReference type="ARBA" id="ARBA00022670"/>
    </source>
</evidence>
<organism evidence="26 27">
    <name type="scientific">Laodelphax striatellus</name>
    <name type="common">Small brown planthopper</name>
    <name type="synonym">Delphax striatella</name>
    <dbReference type="NCBI Taxonomy" id="195883"/>
    <lineage>
        <taxon>Eukaryota</taxon>
        <taxon>Metazoa</taxon>
        <taxon>Ecdysozoa</taxon>
        <taxon>Arthropoda</taxon>
        <taxon>Hexapoda</taxon>
        <taxon>Insecta</taxon>
        <taxon>Pterygota</taxon>
        <taxon>Neoptera</taxon>
        <taxon>Paraneoptera</taxon>
        <taxon>Hemiptera</taxon>
        <taxon>Auchenorrhyncha</taxon>
        <taxon>Fulgoroidea</taxon>
        <taxon>Delphacidae</taxon>
        <taxon>Criomorphinae</taxon>
        <taxon>Laodelphax</taxon>
    </lineage>
</organism>
<dbReference type="InterPro" id="IPR042097">
    <property type="entry name" value="Aminopeptidase_N-like_N_sf"/>
</dbReference>
<comment type="subcellular location">
    <subcellularLocation>
        <location evidence="2">Cell membrane</location>
        <topology evidence="2">Lipid-anchor</topology>
        <topology evidence="2">GPI-anchor</topology>
    </subcellularLocation>
</comment>
<dbReference type="GO" id="GO:0098552">
    <property type="term" value="C:side of membrane"/>
    <property type="evidence" value="ECO:0007669"/>
    <property type="project" value="UniProtKB-KW"/>
</dbReference>
<keyword evidence="9 22" id="KW-0732">Signal</keyword>
<feature type="signal peptide" evidence="22">
    <location>
        <begin position="1"/>
        <end position="20"/>
    </location>
</feature>
<keyword evidence="11 18" id="KW-0862">Zinc</keyword>
<dbReference type="Proteomes" id="UP000291343">
    <property type="component" value="Unassembled WGS sequence"/>
</dbReference>
<feature type="domain" description="Aminopeptidase N-like N-terminal" evidence="25">
    <location>
        <begin position="30"/>
        <end position="216"/>
    </location>
</feature>
<dbReference type="PANTHER" id="PTHR11533">
    <property type="entry name" value="PROTEASE M1 ZINC METALLOPROTEASE"/>
    <property type="match status" value="1"/>
</dbReference>
<dbReference type="CDD" id="cd09601">
    <property type="entry name" value="M1_APN-Q_like"/>
    <property type="match status" value="1"/>
</dbReference>
<feature type="binding site" evidence="18">
    <location>
        <position position="352"/>
    </location>
    <ligand>
        <name>Zn(2+)</name>
        <dbReference type="ChEBI" id="CHEBI:29105"/>
        <note>catalytic</note>
    </ligand>
</feature>
<dbReference type="EC" id="3.4.11.-" evidence="20"/>
<evidence type="ECO:0000256" key="15">
    <source>
        <dbReference type="ARBA" id="ARBA00023180"/>
    </source>
</evidence>
<comment type="similarity">
    <text evidence="3 20">Belongs to the peptidase M1 family.</text>
</comment>
<evidence type="ECO:0000256" key="22">
    <source>
        <dbReference type="SAM" id="SignalP"/>
    </source>
</evidence>
<dbReference type="InterPro" id="IPR001930">
    <property type="entry name" value="Peptidase_M1"/>
</dbReference>
<keyword evidence="7 20" id="KW-0645">Protease</keyword>
<dbReference type="Gene3D" id="2.60.40.1730">
    <property type="entry name" value="tricorn interacting facor f3 domain"/>
    <property type="match status" value="1"/>
</dbReference>
<dbReference type="Pfam" id="PF11838">
    <property type="entry name" value="ERAP1_C"/>
    <property type="match status" value="1"/>
</dbReference>
<evidence type="ECO:0000313" key="26">
    <source>
        <dbReference type="EMBL" id="RZF47936.1"/>
    </source>
</evidence>
<dbReference type="GO" id="GO:0005737">
    <property type="term" value="C:cytoplasm"/>
    <property type="evidence" value="ECO:0007669"/>
    <property type="project" value="TreeGrafter"/>
</dbReference>
<dbReference type="EMBL" id="QKKF02002906">
    <property type="protein sequence ID" value="RZF47936.1"/>
    <property type="molecule type" value="Genomic_DNA"/>
</dbReference>
<keyword evidence="13" id="KW-0472">Membrane</keyword>
<dbReference type="GO" id="GO:0016285">
    <property type="term" value="F:alanyl aminopeptidase activity"/>
    <property type="evidence" value="ECO:0007669"/>
    <property type="project" value="UniProtKB-EC"/>
</dbReference>
<evidence type="ECO:0000256" key="12">
    <source>
        <dbReference type="ARBA" id="ARBA00023049"/>
    </source>
</evidence>
<evidence type="ECO:0000256" key="11">
    <source>
        <dbReference type="ARBA" id="ARBA00022833"/>
    </source>
</evidence>
<dbReference type="SUPFAM" id="SSF55486">
    <property type="entry name" value="Metalloproteases ('zincins'), catalytic domain"/>
    <property type="match status" value="1"/>
</dbReference>
<dbReference type="InterPro" id="IPR014782">
    <property type="entry name" value="Peptidase_M1_dom"/>
</dbReference>
<evidence type="ECO:0000256" key="14">
    <source>
        <dbReference type="ARBA" id="ARBA00023157"/>
    </source>
</evidence>
<keyword evidence="15" id="KW-0325">Glycoprotein</keyword>
<comment type="caution">
    <text evidence="26">The sequence shown here is derived from an EMBL/GenBank/DDBJ whole genome shotgun (WGS) entry which is preliminary data.</text>
</comment>
<feature type="domain" description="Peptidase M1 membrane alanine aminopeptidase" evidence="23">
    <location>
        <begin position="253"/>
        <end position="463"/>
    </location>
</feature>
<evidence type="ECO:0000313" key="27">
    <source>
        <dbReference type="Proteomes" id="UP000291343"/>
    </source>
</evidence>
<dbReference type="GO" id="GO:0008270">
    <property type="term" value="F:zinc ion binding"/>
    <property type="evidence" value="ECO:0007669"/>
    <property type="project" value="UniProtKB-UniRule"/>
</dbReference>
<keyword evidence="10 20" id="KW-0378">Hydrolase</keyword>
<dbReference type="FunFam" id="2.60.40.1910:FF:000008">
    <property type="entry name" value="Aminopeptidase"/>
    <property type="match status" value="1"/>
</dbReference>
<evidence type="ECO:0000256" key="3">
    <source>
        <dbReference type="ARBA" id="ARBA00010136"/>
    </source>
</evidence>
<dbReference type="SMR" id="A0A482XQ72"/>
<evidence type="ECO:0000256" key="13">
    <source>
        <dbReference type="ARBA" id="ARBA00023136"/>
    </source>
</evidence>
<dbReference type="FunFam" id="1.25.50.20:FF:000001">
    <property type="entry name" value="Aminopeptidase"/>
    <property type="match status" value="1"/>
</dbReference>